<accession>A0A1L9B5B9</accession>
<comment type="catalytic activity">
    <reaction evidence="1">
        <text>L-histidyl-[protein] + phosphoenolpyruvate = N(pros)-phospho-L-histidyl-[protein] + pyruvate</text>
        <dbReference type="Rhea" id="RHEA:23880"/>
        <dbReference type="Rhea" id="RHEA-COMP:9745"/>
        <dbReference type="Rhea" id="RHEA-COMP:9746"/>
        <dbReference type="ChEBI" id="CHEBI:15361"/>
        <dbReference type="ChEBI" id="CHEBI:29979"/>
        <dbReference type="ChEBI" id="CHEBI:58702"/>
        <dbReference type="ChEBI" id="CHEBI:64837"/>
        <dbReference type="EC" id="2.7.3.9"/>
    </reaction>
</comment>
<dbReference type="EMBL" id="MPIN01000008">
    <property type="protein sequence ID" value="OJH37459.1"/>
    <property type="molecule type" value="Genomic_DNA"/>
</dbReference>
<dbReference type="InterPro" id="IPR040442">
    <property type="entry name" value="Pyrv_kinase-like_dom_sf"/>
</dbReference>
<keyword evidence="6" id="KW-0813">Transport</keyword>
<dbReference type="AlphaFoldDB" id="A0A1L9B5B9"/>
<evidence type="ECO:0000313" key="16">
    <source>
        <dbReference type="EMBL" id="OJH37459.1"/>
    </source>
</evidence>
<evidence type="ECO:0000256" key="4">
    <source>
        <dbReference type="ARBA" id="ARBA00007837"/>
    </source>
</evidence>
<dbReference type="GO" id="GO:0005737">
    <property type="term" value="C:cytoplasm"/>
    <property type="evidence" value="ECO:0007669"/>
    <property type="project" value="UniProtKB-SubCell"/>
</dbReference>
<dbReference type="InterPro" id="IPR000121">
    <property type="entry name" value="PEP_util_C"/>
</dbReference>
<keyword evidence="12" id="KW-0418">Kinase</keyword>
<comment type="cofactor">
    <cofactor evidence="2">
        <name>Mg(2+)</name>
        <dbReference type="ChEBI" id="CHEBI:18420"/>
    </cofactor>
</comment>
<dbReference type="PRINTS" id="PR00107">
    <property type="entry name" value="PHOSPHOCPHPR"/>
</dbReference>
<dbReference type="Gene3D" id="2.70.70.10">
    <property type="entry name" value="Glucose Permease (Domain IIA)"/>
    <property type="match status" value="1"/>
</dbReference>
<dbReference type="STRING" id="83449.BON30_29725"/>
<evidence type="ECO:0000256" key="7">
    <source>
        <dbReference type="ARBA" id="ARBA00022490"/>
    </source>
</evidence>
<evidence type="ECO:0000256" key="8">
    <source>
        <dbReference type="ARBA" id="ARBA00022597"/>
    </source>
</evidence>
<evidence type="ECO:0000256" key="12">
    <source>
        <dbReference type="ARBA" id="ARBA00022777"/>
    </source>
</evidence>
<dbReference type="NCBIfam" id="TIGR01003">
    <property type="entry name" value="PTS_HPr_family"/>
    <property type="match status" value="1"/>
</dbReference>
<keyword evidence="9 16" id="KW-0808">Transferase</keyword>
<dbReference type="InterPro" id="IPR036618">
    <property type="entry name" value="PtsI_HPr-bd_sf"/>
</dbReference>
<comment type="caution">
    <text evidence="16">The sequence shown here is derived from an EMBL/GenBank/DDBJ whole genome shotgun (WGS) entry which is preliminary data.</text>
</comment>
<gene>
    <name evidence="16" type="ORF">BON30_29725</name>
</gene>
<dbReference type="PANTHER" id="PTHR46244:SF6">
    <property type="entry name" value="PHOSPHOENOLPYRUVATE-PROTEIN PHOSPHOTRANSFERASE"/>
    <property type="match status" value="1"/>
</dbReference>
<comment type="similarity">
    <text evidence="4">Belongs to the PEP-utilizing enzyme family.</text>
</comment>
<dbReference type="Gene3D" id="1.10.274.10">
    <property type="entry name" value="PtsI, HPr-binding domain"/>
    <property type="match status" value="1"/>
</dbReference>
<dbReference type="Pfam" id="PF00358">
    <property type="entry name" value="PTS_EIIA_1"/>
    <property type="match status" value="1"/>
</dbReference>
<dbReference type="OrthoDB" id="9765468at2"/>
<dbReference type="GO" id="GO:0016301">
    <property type="term" value="F:kinase activity"/>
    <property type="evidence" value="ECO:0007669"/>
    <property type="project" value="UniProtKB-KW"/>
</dbReference>
<evidence type="ECO:0000256" key="10">
    <source>
        <dbReference type="ARBA" id="ARBA00022683"/>
    </source>
</evidence>
<name>A0A1L9B5B9_9BACT</name>
<dbReference type="SUPFAM" id="SSF51261">
    <property type="entry name" value="Duplicated hybrid motif"/>
    <property type="match status" value="1"/>
</dbReference>
<dbReference type="Gene3D" id="3.30.1340.10">
    <property type="entry name" value="HPr-like"/>
    <property type="match status" value="1"/>
</dbReference>
<dbReference type="PANTHER" id="PTHR46244">
    <property type="entry name" value="PHOSPHOENOLPYRUVATE-PROTEIN PHOSPHOTRANSFERASE"/>
    <property type="match status" value="1"/>
</dbReference>
<dbReference type="CDD" id="cd00367">
    <property type="entry name" value="PTS-HPr_like"/>
    <property type="match status" value="1"/>
</dbReference>
<feature type="domain" description="HPr" evidence="15">
    <location>
        <begin position="179"/>
        <end position="266"/>
    </location>
</feature>
<keyword evidence="8" id="KW-0762">Sugar transport</keyword>
<dbReference type="PROSITE" id="PS00589">
    <property type="entry name" value="PTS_HPR_SER"/>
    <property type="match status" value="1"/>
</dbReference>
<evidence type="ECO:0000256" key="2">
    <source>
        <dbReference type="ARBA" id="ARBA00001946"/>
    </source>
</evidence>
<dbReference type="Pfam" id="PF00381">
    <property type="entry name" value="PTS-HPr"/>
    <property type="match status" value="1"/>
</dbReference>
<dbReference type="InterPro" id="IPR036637">
    <property type="entry name" value="Phosphohistidine_dom_sf"/>
</dbReference>
<feature type="domain" description="PTS EIIA type-1" evidence="14">
    <location>
        <begin position="36"/>
        <end position="140"/>
    </location>
</feature>
<dbReference type="InterPro" id="IPR011055">
    <property type="entry name" value="Dup_hybrid_motif"/>
</dbReference>
<reference evidence="17" key="1">
    <citation type="submission" date="2016-11" db="EMBL/GenBank/DDBJ databases">
        <authorList>
            <person name="Shukria A."/>
            <person name="Stevens D.C."/>
        </authorList>
    </citation>
    <scope>NUCLEOTIDE SEQUENCE [LARGE SCALE GENOMIC DNA]</scope>
    <source>
        <strain evidence="17">Cbfe23</strain>
    </source>
</reference>
<proteinExistence type="inferred from homology"/>
<dbReference type="Pfam" id="PF02896">
    <property type="entry name" value="PEP-utilizers_C"/>
    <property type="match status" value="1"/>
</dbReference>
<keyword evidence="17" id="KW-1185">Reference proteome</keyword>
<evidence type="ECO:0000313" key="17">
    <source>
        <dbReference type="Proteomes" id="UP000182229"/>
    </source>
</evidence>
<evidence type="ECO:0000256" key="6">
    <source>
        <dbReference type="ARBA" id="ARBA00022448"/>
    </source>
</evidence>
<dbReference type="InterPro" id="IPR008279">
    <property type="entry name" value="PEP-util_enz_mobile_dom"/>
</dbReference>
<dbReference type="InterPro" id="IPR015813">
    <property type="entry name" value="Pyrv/PenolPyrv_kinase-like_dom"/>
</dbReference>
<evidence type="ECO:0000256" key="11">
    <source>
        <dbReference type="ARBA" id="ARBA00022723"/>
    </source>
</evidence>
<dbReference type="SUPFAM" id="SSF47831">
    <property type="entry name" value="Enzyme I of the PEP:sugar phosphotransferase system HPr-binding (sub)domain"/>
    <property type="match status" value="1"/>
</dbReference>
<dbReference type="InterPro" id="IPR008731">
    <property type="entry name" value="PTS_EIN"/>
</dbReference>
<dbReference type="Gene3D" id="3.20.20.60">
    <property type="entry name" value="Phosphoenolpyruvate-binding domains"/>
    <property type="match status" value="1"/>
</dbReference>
<dbReference type="SUPFAM" id="SSF51621">
    <property type="entry name" value="Phosphoenolpyruvate/pyruvate domain"/>
    <property type="match status" value="1"/>
</dbReference>
<keyword evidence="10" id="KW-0598">Phosphotransferase system</keyword>
<protein>
    <recommendedName>
        <fullName evidence="5">phosphoenolpyruvate--protein phosphotransferase</fullName>
        <ecNumber evidence="5">2.7.3.9</ecNumber>
    </recommendedName>
</protein>
<comment type="subcellular location">
    <subcellularLocation>
        <location evidence="3">Cytoplasm</location>
    </subcellularLocation>
</comment>
<evidence type="ECO:0000256" key="3">
    <source>
        <dbReference type="ARBA" id="ARBA00004496"/>
    </source>
</evidence>
<dbReference type="PROSITE" id="PS00371">
    <property type="entry name" value="PTS_EIIA_TYPE_1_HIS"/>
    <property type="match status" value="1"/>
</dbReference>
<dbReference type="PRINTS" id="PR01736">
    <property type="entry name" value="PHPHTRNFRASE"/>
</dbReference>
<keyword evidence="13" id="KW-0460">Magnesium</keyword>
<dbReference type="InterPro" id="IPR000032">
    <property type="entry name" value="HPr-like"/>
</dbReference>
<evidence type="ECO:0000259" key="15">
    <source>
        <dbReference type="PROSITE" id="PS51350"/>
    </source>
</evidence>
<organism evidence="16 17">
    <name type="scientific">Cystobacter ferrugineus</name>
    <dbReference type="NCBI Taxonomy" id="83449"/>
    <lineage>
        <taxon>Bacteria</taxon>
        <taxon>Pseudomonadati</taxon>
        <taxon>Myxococcota</taxon>
        <taxon>Myxococcia</taxon>
        <taxon>Myxococcales</taxon>
        <taxon>Cystobacterineae</taxon>
        <taxon>Archangiaceae</taxon>
        <taxon>Cystobacter</taxon>
    </lineage>
</organism>
<dbReference type="Proteomes" id="UP000182229">
    <property type="component" value="Unassembled WGS sequence"/>
</dbReference>
<dbReference type="NCBIfam" id="TIGR01417">
    <property type="entry name" value="PTS_I_fam"/>
    <property type="match status" value="1"/>
</dbReference>
<evidence type="ECO:0000256" key="1">
    <source>
        <dbReference type="ARBA" id="ARBA00000683"/>
    </source>
</evidence>
<reference evidence="16 17" key="2">
    <citation type="submission" date="2016-12" db="EMBL/GenBank/DDBJ databases">
        <title>Draft Genome Sequence of Cystobacter ferrugineus Strain Cbfe23.</title>
        <authorList>
            <person name="Akbar S."/>
            <person name="Dowd S.E."/>
            <person name="Stevens D.C."/>
        </authorList>
    </citation>
    <scope>NUCLEOTIDE SEQUENCE [LARGE SCALE GENOMIC DNA]</scope>
    <source>
        <strain evidence="16 17">Cbfe23</strain>
    </source>
</reference>
<dbReference type="GO" id="GO:0009401">
    <property type="term" value="P:phosphoenolpyruvate-dependent sugar phosphotransferase system"/>
    <property type="evidence" value="ECO:0007669"/>
    <property type="project" value="UniProtKB-KW"/>
</dbReference>
<keyword evidence="16" id="KW-0670">Pyruvate</keyword>
<evidence type="ECO:0000256" key="13">
    <source>
        <dbReference type="ARBA" id="ARBA00022842"/>
    </source>
</evidence>
<dbReference type="FunFam" id="2.70.70.10:FF:000001">
    <property type="entry name" value="PTS system glucose-specific IIA component"/>
    <property type="match status" value="1"/>
</dbReference>
<dbReference type="Pfam" id="PF05524">
    <property type="entry name" value="PEP-utilisers_N"/>
    <property type="match status" value="1"/>
</dbReference>
<dbReference type="GO" id="GO:0008965">
    <property type="term" value="F:phosphoenolpyruvate-protein phosphotransferase activity"/>
    <property type="evidence" value="ECO:0007669"/>
    <property type="project" value="UniProtKB-EC"/>
</dbReference>
<dbReference type="InterPro" id="IPR035895">
    <property type="entry name" value="HPr-like_sf"/>
</dbReference>
<dbReference type="PROSITE" id="PS51093">
    <property type="entry name" value="PTS_EIIA_TYPE_1"/>
    <property type="match status" value="1"/>
</dbReference>
<evidence type="ECO:0000259" key="14">
    <source>
        <dbReference type="PROSITE" id="PS51093"/>
    </source>
</evidence>
<sequence length="860" mass="90268">MSSLRLSSPMETQSLSTLKLVAPIAGWATPLEEVPDPAFAQRMVGDGIAVDPTSSELRAPCEGVVVSVHASRHACTLRTGTGAEVLLHIGIDTVNLRGEGFIAHVQEGQRVRVGEPLIGFDMDLLARKARSLLTVMVVVNGDTHTIKQKVEAREVAVGEPLLEVEGGTAQPVAEVAGDSSARRVRLLIPHGLHARPAAVFSRHAAMHPGVVRVSCGERTVNGKSVVALMSLGARHGDTLTITVEGAQAEQRVQALVDLVTSGLGDTVQPIAEPSAPAAASASGSASAPVSFFPSDRPALFQGTSAAPGVAVGIAIRVLEDQVELNQRGRGLAEEQRRLSEALAGVRHEVELMIERSVGDGTHADIFRAHLELLDDPELNDAAGRSLSAGHSAEWAWRSATELHVGMLQELENELLAERGGDLRDIGRRVIALLTGKNGSRVPTELPSNAILVADELLPSDLAEVPAGRLAAICTAKGGPTSHVAILAAGLGIPAVVAAGDAALRVPTGATLIVNGDRAEVQVNPSAAQQEATLRALAERATRREAYLAKAHEGCHTLDGARIEVFANLGRPGDAAAAASQGAEGCGLLRSEFLFLERTTAPSESEQTAQYQTIATALGGRPLVIRTLDVGGDKPLAYMPLPREENPVLGLRGVRVSLRYPEMLRTQLRAILRVKPEGVCRVLVPMITSAHELRAVRVMLEEERQALGVTTPVQLGAMIEVPVAAVLSERLAAEADFLSIGTNDLTQYGLAMDRGNPHVAAQLDGLHPGVLRLVAQTVEGARKHSRPVAVCGGIASDARAAPLLIGLGVTELSVAPSVIPSHKALIRTLSLAACADVARKALELESGDEVRALVTNTWPGL</sequence>
<dbReference type="InterPro" id="IPR050499">
    <property type="entry name" value="PEP-utilizing_PTS_enzyme"/>
</dbReference>
<dbReference type="PROSITE" id="PS00369">
    <property type="entry name" value="PTS_HPR_HIS"/>
    <property type="match status" value="1"/>
</dbReference>
<dbReference type="SUPFAM" id="SSF52009">
    <property type="entry name" value="Phosphohistidine domain"/>
    <property type="match status" value="1"/>
</dbReference>
<evidence type="ECO:0000256" key="5">
    <source>
        <dbReference type="ARBA" id="ARBA00012232"/>
    </source>
</evidence>
<dbReference type="InterPro" id="IPR001127">
    <property type="entry name" value="PTS_EIIA_1_perm"/>
</dbReference>
<dbReference type="PROSITE" id="PS51350">
    <property type="entry name" value="PTS_HPR_DOM"/>
    <property type="match status" value="1"/>
</dbReference>
<dbReference type="InterPro" id="IPR001020">
    <property type="entry name" value="PTS_HPr_His_P_site"/>
</dbReference>
<keyword evidence="7" id="KW-0963">Cytoplasm</keyword>
<dbReference type="EC" id="2.7.3.9" evidence="5"/>
<keyword evidence="11" id="KW-0479">Metal-binding</keyword>
<dbReference type="GO" id="GO:0046872">
    <property type="term" value="F:metal ion binding"/>
    <property type="evidence" value="ECO:0007669"/>
    <property type="project" value="UniProtKB-KW"/>
</dbReference>
<dbReference type="InterPro" id="IPR002114">
    <property type="entry name" value="PTS_HPr_Ser_P_site"/>
</dbReference>
<dbReference type="Pfam" id="PF00391">
    <property type="entry name" value="PEP-utilizers"/>
    <property type="match status" value="1"/>
</dbReference>
<dbReference type="NCBIfam" id="TIGR00830">
    <property type="entry name" value="PTBA"/>
    <property type="match status" value="1"/>
</dbReference>
<dbReference type="SUPFAM" id="SSF55594">
    <property type="entry name" value="HPr-like"/>
    <property type="match status" value="1"/>
</dbReference>
<dbReference type="Gene3D" id="3.50.30.10">
    <property type="entry name" value="Phosphohistidine domain"/>
    <property type="match status" value="1"/>
</dbReference>
<dbReference type="InterPro" id="IPR006318">
    <property type="entry name" value="PTS_EI-like"/>
</dbReference>
<evidence type="ECO:0000256" key="9">
    <source>
        <dbReference type="ARBA" id="ARBA00022679"/>
    </source>
</evidence>